<reference evidence="3" key="2">
    <citation type="submission" date="2016-02" db="EMBL/GenBank/DDBJ databases">
        <authorList>
            <person name="Wen L."/>
            <person name="He K."/>
            <person name="Yang H."/>
        </authorList>
    </citation>
    <scope>NUCLEOTIDE SEQUENCE [LARGE SCALE GENOMIC DNA]</scope>
    <source>
        <strain evidence="3">JCM 15929</strain>
    </source>
</reference>
<dbReference type="STRING" id="239498.AXK60_24600"/>
<keyword evidence="4" id="KW-1185">Reference proteome</keyword>
<protein>
    <submittedName>
        <fullName evidence="2">Uncharacterized protein</fullName>
    </submittedName>
</protein>
<organism evidence="2 3">
    <name type="scientific">Tsukamurella pseudospumae</name>
    <dbReference type="NCBI Taxonomy" id="239498"/>
    <lineage>
        <taxon>Bacteria</taxon>
        <taxon>Bacillati</taxon>
        <taxon>Actinomycetota</taxon>
        <taxon>Actinomycetes</taxon>
        <taxon>Mycobacteriales</taxon>
        <taxon>Tsukamurellaceae</taxon>
        <taxon>Tsukamurella</taxon>
    </lineage>
</organism>
<evidence type="ECO:0000313" key="2">
    <source>
        <dbReference type="EMBL" id="KXP11682.1"/>
    </source>
</evidence>
<evidence type="ECO:0000313" key="4">
    <source>
        <dbReference type="Proteomes" id="UP000070409"/>
    </source>
</evidence>
<dbReference type="EMBL" id="LSRE01000012">
    <property type="protein sequence ID" value="KXO98631.1"/>
    <property type="molecule type" value="Genomic_DNA"/>
</dbReference>
<sequence>MTISKIENNIRGGRTDIAEISILAVALGVSPLVLVYPDLDDTPVQLYPGVEWPGISAALWATGSHFASGPVPPNYAAHAYVTTAFEVDRLRTDLDLTTSLLGKLSGKSEPDRVRDTMRRQEQIHDLLKERERDLAELRESWVSGPKGYALESSLVEATDG</sequence>
<name>A0A138AMP2_9ACTN</name>
<dbReference type="AlphaFoldDB" id="A0A138AMP2"/>
<comment type="caution">
    <text evidence="2">The sequence shown here is derived from an EMBL/GenBank/DDBJ whole genome shotgun (WGS) entry which is preliminary data.</text>
</comment>
<dbReference type="Proteomes" id="UP000070409">
    <property type="component" value="Unassembled WGS sequence"/>
</dbReference>
<accession>A0A138AMP2</accession>
<dbReference type="Proteomes" id="UP000070258">
    <property type="component" value="Unassembled WGS sequence"/>
</dbReference>
<dbReference type="EMBL" id="LSRF01000018">
    <property type="protein sequence ID" value="KXP11682.1"/>
    <property type="molecule type" value="Genomic_DNA"/>
</dbReference>
<reference evidence="2" key="3">
    <citation type="submission" date="2016-02" db="EMBL/GenBank/DDBJ databases">
        <authorList>
            <person name="Teng J.L."/>
            <person name="Yang Y."/>
            <person name="Huang Y."/>
            <person name="Guo F."/>
            <person name="Wei W."/>
            <person name="Chen J.H."/>
            <person name="Wong S.Y."/>
            <person name="Lau S.K."/>
            <person name="Woo P.C."/>
        </authorList>
    </citation>
    <scope>NUCLEOTIDE SEQUENCE</scope>
    <source>
        <strain evidence="2">JCM 15929</strain>
    </source>
</reference>
<evidence type="ECO:0000313" key="3">
    <source>
        <dbReference type="Proteomes" id="UP000070258"/>
    </source>
</evidence>
<gene>
    <name evidence="2" type="ORF">AXK60_24600</name>
    <name evidence="1" type="ORF">AXK61_03350</name>
</gene>
<evidence type="ECO:0000313" key="1">
    <source>
        <dbReference type="EMBL" id="KXO98631.1"/>
    </source>
</evidence>
<proteinExistence type="predicted"/>
<reference evidence="1 4" key="1">
    <citation type="submission" date="2016-02" db="EMBL/GenBank/DDBJ databases">
        <authorList>
            <person name="Teng J.L."/>
            <person name="Tang Y."/>
            <person name="Huang Y."/>
            <person name="Guo F."/>
            <person name="Wei W."/>
            <person name="Chen J.H."/>
            <person name="Wong S.Y."/>
            <person name="Lau S.K."/>
            <person name="Woo P.C."/>
        </authorList>
    </citation>
    <scope>NUCLEOTIDE SEQUENCE [LARGE SCALE GENOMIC DNA]</scope>
    <source>
        <strain evidence="1 4">JCM 13375</strain>
    </source>
</reference>